<dbReference type="AlphaFoldDB" id="A0A1G8H8C3"/>
<dbReference type="RefSeq" id="WP_242876350.1">
    <property type="nucleotide sequence ID" value="NZ_FNCP01000024.1"/>
</dbReference>
<organism evidence="1 2">
    <name type="scientific">Desulfosporosinus hippei DSM 8344</name>
    <dbReference type="NCBI Taxonomy" id="1121419"/>
    <lineage>
        <taxon>Bacteria</taxon>
        <taxon>Bacillati</taxon>
        <taxon>Bacillota</taxon>
        <taxon>Clostridia</taxon>
        <taxon>Eubacteriales</taxon>
        <taxon>Desulfitobacteriaceae</taxon>
        <taxon>Desulfosporosinus</taxon>
    </lineage>
</organism>
<accession>A0A1G8H8C3</accession>
<dbReference type="EMBL" id="FNCP01000024">
    <property type="protein sequence ID" value="SDI02863.1"/>
    <property type="molecule type" value="Genomic_DNA"/>
</dbReference>
<gene>
    <name evidence="1" type="ORF">SAMN05443529_12486</name>
</gene>
<protein>
    <submittedName>
        <fullName evidence="1">Uncharacterized protein</fullName>
    </submittedName>
</protein>
<dbReference type="InterPro" id="IPR035406">
    <property type="entry name" value="DUF5412"/>
</dbReference>
<evidence type="ECO:0000313" key="1">
    <source>
        <dbReference type="EMBL" id="SDI02863.1"/>
    </source>
</evidence>
<dbReference type="Pfam" id="PF17428">
    <property type="entry name" value="DUF5412"/>
    <property type="match status" value="1"/>
</dbReference>
<reference evidence="2" key="1">
    <citation type="submission" date="2016-10" db="EMBL/GenBank/DDBJ databases">
        <authorList>
            <person name="Varghese N."/>
            <person name="Submissions S."/>
        </authorList>
    </citation>
    <scope>NUCLEOTIDE SEQUENCE [LARGE SCALE GENOMIC DNA]</scope>
    <source>
        <strain evidence="2">DSM 8344</strain>
    </source>
</reference>
<evidence type="ECO:0000313" key="2">
    <source>
        <dbReference type="Proteomes" id="UP000198656"/>
    </source>
</evidence>
<keyword evidence="2" id="KW-1185">Reference proteome</keyword>
<proteinExistence type="predicted"/>
<name>A0A1G8H8C3_9FIRM</name>
<dbReference type="Proteomes" id="UP000198656">
    <property type="component" value="Unassembled WGS sequence"/>
</dbReference>
<sequence>MNRKILLISFLFLILFTSILGYGVYWLFYDMDRLPKGTLIAEETSPDKTYTVKAYTSDAGATTSYSVIAELSFNKVSKKSKIIYLQYKHS</sequence>